<comment type="caution">
    <text evidence="1">The sequence shown here is derived from an EMBL/GenBank/DDBJ whole genome shotgun (WGS) entry which is preliminary data.</text>
</comment>
<dbReference type="AlphaFoldDB" id="A0A2B7WIW0"/>
<evidence type="ECO:0000313" key="1">
    <source>
        <dbReference type="EMBL" id="PGG96564.1"/>
    </source>
</evidence>
<dbReference type="OrthoDB" id="4205945at2759"/>
<protein>
    <recommendedName>
        <fullName evidence="3">Aminoglycoside phosphotransferase domain-containing protein</fullName>
    </recommendedName>
</protein>
<dbReference type="InterPro" id="IPR011009">
    <property type="entry name" value="Kinase-like_dom_sf"/>
</dbReference>
<dbReference type="EMBL" id="PDNB01000276">
    <property type="protein sequence ID" value="PGG96564.1"/>
    <property type="molecule type" value="Genomic_DNA"/>
</dbReference>
<dbReference type="STRING" id="1447875.A0A2B7WIW0"/>
<evidence type="ECO:0000313" key="2">
    <source>
        <dbReference type="Proteomes" id="UP000223968"/>
    </source>
</evidence>
<proteinExistence type="predicted"/>
<dbReference type="Proteomes" id="UP000223968">
    <property type="component" value="Unassembled WGS sequence"/>
</dbReference>
<feature type="non-terminal residue" evidence="1">
    <location>
        <position position="1"/>
    </location>
</feature>
<evidence type="ECO:0008006" key="3">
    <source>
        <dbReference type="Google" id="ProtNLM"/>
    </source>
</evidence>
<name>A0A2B7WIW0_9EURO</name>
<dbReference type="SUPFAM" id="SSF56112">
    <property type="entry name" value="Protein kinase-like (PK-like)"/>
    <property type="match status" value="1"/>
</dbReference>
<reference evidence="1 2" key="1">
    <citation type="submission" date="2017-10" db="EMBL/GenBank/DDBJ databases">
        <title>Comparative genomics in systemic dimorphic fungi from Ajellomycetaceae.</title>
        <authorList>
            <person name="Munoz J.F."/>
            <person name="Mcewen J.G."/>
            <person name="Clay O.K."/>
            <person name="Cuomo C.A."/>
        </authorList>
    </citation>
    <scope>NUCLEOTIDE SEQUENCE [LARGE SCALE GENOMIC DNA]</scope>
    <source>
        <strain evidence="1 2">UAMH5409</strain>
    </source>
</reference>
<organism evidence="1 2">
    <name type="scientific">Helicocarpus griseus UAMH5409</name>
    <dbReference type="NCBI Taxonomy" id="1447875"/>
    <lineage>
        <taxon>Eukaryota</taxon>
        <taxon>Fungi</taxon>
        <taxon>Dikarya</taxon>
        <taxon>Ascomycota</taxon>
        <taxon>Pezizomycotina</taxon>
        <taxon>Eurotiomycetes</taxon>
        <taxon>Eurotiomycetidae</taxon>
        <taxon>Onygenales</taxon>
        <taxon>Ajellomycetaceae</taxon>
        <taxon>Helicocarpus</taxon>
    </lineage>
</organism>
<keyword evidence="2" id="KW-1185">Reference proteome</keyword>
<accession>A0A2B7WIW0</accession>
<gene>
    <name evidence="1" type="ORF">AJ79_09544</name>
</gene>
<sequence length="191" mass="21351">ASVNGVVYKRNRIKAKYAPQYSSIANSKAIQLGACNDRFPWPALPLKLAEQHHAGRAIEASAYTTNSYNMCYIVTVHDGYRVLVRFPALSRSRFRYEKTSDKLLVMGFLTRNTQIPMPTVLGTGFWAGGPYIITTVIEGSVFSRCLGDLAVQSPSLNPQVSDRDLTRAYRGMAQIMLEISKPAFKYIRALH</sequence>